<dbReference type="PROSITE" id="PS00518">
    <property type="entry name" value="ZF_RING_1"/>
    <property type="match status" value="1"/>
</dbReference>
<dbReference type="GO" id="GO:0046486">
    <property type="term" value="P:glycerolipid metabolic process"/>
    <property type="evidence" value="ECO:0007669"/>
    <property type="project" value="UniProtKB-ARBA"/>
</dbReference>
<proteinExistence type="predicted"/>
<feature type="active site" description="Proton acceptor" evidence="5">
    <location>
        <position position="659"/>
    </location>
</feature>
<organism evidence="7 8">
    <name type="scientific">Microdochium bolleyi</name>
    <dbReference type="NCBI Taxonomy" id="196109"/>
    <lineage>
        <taxon>Eukaryota</taxon>
        <taxon>Fungi</taxon>
        <taxon>Dikarya</taxon>
        <taxon>Ascomycota</taxon>
        <taxon>Pezizomycotina</taxon>
        <taxon>Sordariomycetes</taxon>
        <taxon>Xylariomycetidae</taxon>
        <taxon>Xylariales</taxon>
        <taxon>Microdochiaceae</taxon>
        <taxon>Microdochium</taxon>
    </lineage>
</organism>
<feature type="short sequence motif" description="DGA/G" evidence="5">
    <location>
        <begin position="659"/>
        <end position="661"/>
    </location>
</feature>
<keyword evidence="2" id="KW-0863">Zinc-finger</keyword>
<accession>A0A136IJ21</accession>
<dbReference type="InterPro" id="IPR016035">
    <property type="entry name" value="Acyl_Trfase/lysoPLipase"/>
</dbReference>
<evidence type="ECO:0000256" key="5">
    <source>
        <dbReference type="PROSITE-ProRule" id="PRU01161"/>
    </source>
</evidence>
<evidence type="ECO:0000256" key="2">
    <source>
        <dbReference type="ARBA" id="ARBA00022771"/>
    </source>
</evidence>
<feature type="active site" description="Nucleophile" evidence="5">
    <location>
        <position position="525"/>
    </location>
</feature>
<keyword evidence="8" id="KW-1185">Reference proteome</keyword>
<dbReference type="OrthoDB" id="4766886at2759"/>
<dbReference type="InterPro" id="IPR017907">
    <property type="entry name" value="Znf_RING_CS"/>
</dbReference>
<dbReference type="SUPFAM" id="SSF52151">
    <property type="entry name" value="FabD/lysophospholipase-like"/>
    <property type="match status" value="1"/>
</dbReference>
<dbReference type="GO" id="GO:0047499">
    <property type="term" value="F:calcium-independent phospholipase A2 activity"/>
    <property type="evidence" value="ECO:0007669"/>
    <property type="project" value="TreeGrafter"/>
</dbReference>
<dbReference type="AlphaFoldDB" id="A0A136IJ21"/>
<keyword evidence="3" id="KW-0862">Zinc</keyword>
<evidence type="ECO:0000256" key="3">
    <source>
        <dbReference type="ARBA" id="ARBA00022833"/>
    </source>
</evidence>
<protein>
    <submittedName>
        <fullName evidence="7">Acyl transferase/acyl hydrolase/lysophospholipase</fullName>
    </submittedName>
</protein>
<evidence type="ECO:0000256" key="4">
    <source>
        <dbReference type="ARBA" id="ARBA00023098"/>
    </source>
</evidence>
<dbReference type="Pfam" id="PF01734">
    <property type="entry name" value="Patatin"/>
    <property type="match status" value="1"/>
</dbReference>
<feature type="short sequence motif" description="GXGXXG" evidence="5">
    <location>
        <begin position="489"/>
        <end position="494"/>
    </location>
</feature>
<keyword evidence="4 5" id="KW-0443">Lipid metabolism</keyword>
<dbReference type="CDD" id="cd07199">
    <property type="entry name" value="Pat17_PNPLA8_PNPLA9_like"/>
    <property type="match status" value="1"/>
</dbReference>
<dbReference type="PANTHER" id="PTHR24185:SF8">
    <property type="entry name" value="PNPLA DOMAIN-CONTAINING PROTEIN"/>
    <property type="match status" value="1"/>
</dbReference>
<evidence type="ECO:0000256" key="1">
    <source>
        <dbReference type="ARBA" id="ARBA00022723"/>
    </source>
</evidence>
<dbReference type="GO" id="GO:0016042">
    <property type="term" value="P:lipid catabolic process"/>
    <property type="evidence" value="ECO:0007669"/>
    <property type="project" value="UniProtKB-UniRule"/>
</dbReference>
<evidence type="ECO:0000313" key="8">
    <source>
        <dbReference type="Proteomes" id="UP000070501"/>
    </source>
</evidence>
<evidence type="ECO:0000259" key="6">
    <source>
        <dbReference type="PROSITE" id="PS51635"/>
    </source>
</evidence>
<dbReference type="InParanoid" id="A0A136IJ21"/>
<dbReference type="EMBL" id="KQ964320">
    <property type="protein sequence ID" value="KXJ84844.1"/>
    <property type="molecule type" value="Genomic_DNA"/>
</dbReference>
<sequence length="943" mass="106433">MAPCEHSRWVGFLRNDDGLRLEVTDSPQRVLHNLPRPDTQKPLVLAMVGSRLKAEFLSSLRAHKSNGRIGHVEVALSLWPGTTTADCPALFMDANVFPDSRVMPKTSITARCHESRFQECNHFAEKSSVALSNLLGRKAVLPFADVICIFVSDTGGISHTGQQLASWARENESMRFRSPPWLILVVERASEADALDEIMTIIKEAIGEDIPSHFAGIRVMRISSDTVCRRRQWPALEQELEHLFPALRERRDKSGHLFTARHLTGLLHRAAHTLVDGPSNGVDLIQMSRIERPLASDHHDHMLRFIRSSGVSSAQGIEEFLVPIITSSLILDHYPPGMHNFRPQDVFETLYQSCCDDALNFLSEAYYDARGLSLITFIQSKFIEAYQDYLTLGSAKRLHLDRLYAHREKWQRIRSNETCLCCLRRQPKYWFVCGHSLCENCVEVFSDPKHCIPFECRHENCVLCSAQLTTMTFALWPKTAGVRVLSIDGGGICGRISLEFLRGLQDSIGLPIPVQSHFDLVFGTSAGAVIACALCVNGWEVDRCIVAFEELAKQAFKPRLPYSIPLITKLLNLCLLIVNDCRYSAENLEASLQAVFGLTTTMLQSSKATEMGIMVGVSVTTTSDVECQVFSNYNGIGTRKQSGDYFAPRHVNGYGTFQDGGLMYNNPASLAIREVAALFPTKLVPSTLLSIGTGSSLKPKDSLPKTRKQLWKRSFVYRVSEALKSHLSPKRSWQQLESHWKVWQPRNIFRFDIDFKGPEPSLDDVSSMPRIAALTNESITEQTQSDEAASCIRAEMLLFELDERSPYVFDGGVYKCQGRITYRLDPRDNCSHVFIRQLYRNQASFFVNGLELPTHFSTSLKPTDQRLSMSIQFSSKSRSTAINILLRDRGSLRHISGSPLTLQRLLEAQNLENWFGNSNHRERVWAPPNVPERRTERPRRKLL</sequence>
<keyword evidence="5 7" id="KW-0378">Hydrolase</keyword>
<dbReference type="GO" id="GO:0019369">
    <property type="term" value="P:arachidonate metabolic process"/>
    <property type="evidence" value="ECO:0007669"/>
    <property type="project" value="TreeGrafter"/>
</dbReference>
<dbReference type="Gene3D" id="3.40.1090.10">
    <property type="entry name" value="Cytosolic phospholipase A2 catalytic domain"/>
    <property type="match status" value="1"/>
</dbReference>
<reference evidence="8" key="1">
    <citation type="submission" date="2016-02" db="EMBL/GenBank/DDBJ databases">
        <title>Draft genome sequence of Microdochium bolleyi, a fungal endophyte of beachgrass.</title>
        <authorList>
            <consortium name="DOE Joint Genome Institute"/>
            <person name="David A.S."/>
            <person name="May G."/>
            <person name="Haridas S."/>
            <person name="Lim J."/>
            <person name="Wang M."/>
            <person name="Labutti K."/>
            <person name="Lipzen A."/>
            <person name="Barry K."/>
            <person name="Grigoriev I.V."/>
        </authorList>
    </citation>
    <scope>NUCLEOTIDE SEQUENCE [LARGE SCALE GENOMIC DNA]</scope>
    <source>
        <strain evidence="8">J235TASD1</strain>
    </source>
</reference>
<dbReference type="STRING" id="196109.A0A136IJ21"/>
<gene>
    <name evidence="7" type="ORF">Micbo1qcDRAFT_129006</name>
</gene>
<keyword evidence="1" id="KW-0479">Metal-binding</keyword>
<dbReference type="Proteomes" id="UP000070501">
    <property type="component" value="Unassembled WGS sequence"/>
</dbReference>
<keyword evidence="5" id="KW-0442">Lipid degradation</keyword>
<feature type="domain" description="PNPLA" evidence="6">
    <location>
        <begin position="485"/>
        <end position="672"/>
    </location>
</feature>
<feature type="short sequence motif" description="GXSXG" evidence="5">
    <location>
        <begin position="523"/>
        <end position="527"/>
    </location>
</feature>
<dbReference type="PROSITE" id="PS51635">
    <property type="entry name" value="PNPLA"/>
    <property type="match status" value="1"/>
</dbReference>
<dbReference type="GO" id="GO:0008270">
    <property type="term" value="F:zinc ion binding"/>
    <property type="evidence" value="ECO:0007669"/>
    <property type="project" value="UniProtKB-KW"/>
</dbReference>
<name>A0A136IJ21_9PEZI</name>
<dbReference type="GO" id="GO:0016020">
    <property type="term" value="C:membrane"/>
    <property type="evidence" value="ECO:0007669"/>
    <property type="project" value="TreeGrafter"/>
</dbReference>
<dbReference type="InterPro" id="IPR002641">
    <property type="entry name" value="PNPLA_dom"/>
</dbReference>
<evidence type="ECO:0000313" key="7">
    <source>
        <dbReference type="EMBL" id="KXJ84844.1"/>
    </source>
</evidence>
<keyword evidence="7" id="KW-0808">Transferase</keyword>
<dbReference type="PANTHER" id="PTHR24185">
    <property type="entry name" value="CALCIUM-INDEPENDENT PHOSPHOLIPASE A2-GAMMA"/>
    <property type="match status" value="1"/>
</dbReference>
<dbReference type="GO" id="GO:0016740">
    <property type="term" value="F:transferase activity"/>
    <property type="evidence" value="ECO:0007669"/>
    <property type="project" value="UniProtKB-KW"/>
</dbReference>